<evidence type="ECO:0000256" key="3">
    <source>
        <dbReference type="ARBA" id="ARBA00022457"/>
    </source>
</evidence>
<dbReference type="CDD" id="cd03425">
    <property type="entry name" value="NUDIX_MutT_NudA_like"/>
    <property type="match status" value="1"/>
</dbReference>
<accession>A0ABQ0VMX5</accession>
<dbReference type="InterPro" id="IPR047127">
    <property type="entry name" value="MutT-like"/>
</dbReference>
<protein>
    <recommendedName>
        <fullName evidence="11">8-oxo-dGTP diphosphatase</fullName>
        <ecNumber evidence="11">3.6.1.55</ecNumber>
    </recommendedName>
</protein>
<keyword evidence="5" id="KW-0479">Metal-binding</keyword>
<keyword evidence="7 13" id="KW-0378">Hydrolase</keyword>
<keyword evidence="14" id="KW-1185">Reference proteome</keyword>
<keyword evidence="8" id="KW-0460">Magnesium</keyword>
<dbReference type="PANTHER" id="PTHR47707">
    <property type="entry name" value="8-OXO-DGTP DIPHOSPHATASE"/>
    <property type="match status" value="1"/>
</dbReference>
<name>A0ABQ0VMX5_9BACI</name>
<dbReference type="InterPro" id="IPR020084">
    <property type="entry name" value="NUDIX_hydrolase_CS"/>
</dbReference>
<dbReference type="InterPro" id="IPR000086">
    <property type="entry name" value="NUDIX_hydrolase_dom"/>
</dbReference>
<comment type="catalytic activity">
    <reaction evidence="10">
        <text>8-oxo-dGTP + H2O = 8-oxo-dGMP + diphosphate + H(+)</text>
        <dbReference type="Rhea" id="RHEA:31575"/>
        <dbReference type="ChEBI" id="CHEBI:15377"/>
        <dbReference type="ChEBI" id="CHEBI:15378"/>
        <dbReference type="ChEBI" id="CHEBI:33019"/>
        <dbReference type="ChEBI" id="CHEBI:63224"/>
        <dbReference type="ChEBI" id="CHEBI:77896"/>
        <dbReference type="EC" id="3.6.1.55"/>
    </reaction>
</comment>
<evidence type="ECO:0000313" key="14">
    <source>
        <dbReference type="Proteomes" id="UP000321547"/>
    </source>
</evidence>
<evidence type="ECO:0000313" key="13">
    <source>
        <dbReference type="EMBL" id="GEM02483.1"/>
    </source>
</evidence>
<proteinExistence type="inferred from homology"/>
<evidence type="ECO:0000256" key="7">
    <source>
        <dbReference type="ARBA" id="ARBA00022801"/>
    </source>
</evidence>
<dbReference type="EC" id="3.6.1.55" evidence="11"/>
<comment type="cofactor">
    <cofactor evidence="1">
        <name>Mg(2+)</name>
        <dbReference type="ChEBI" id="CHEBI:18420"/>
    </cofactor>
</comment>
<gene>
    <name evidence="13" type="primary">mutT1</name>
    <name evidence="13" type="ORF">HHA03_20150</name>
</gene>
<evidence type="ECO:0000256" key="4">
    <source>
        <dbReference type="ARBA" id="ARBA00022705"/>
    </source>
</evidence>
<dbReference type="Proteomes" id="UP000321547">
    <property type="component" value="Unassembled WGS sequence"/>
</dbReference>
<evidence type="ECO:0000256" key="10">
    <source>
        <dbReference type="ARBA" id="ARBA00035861"/>
    </source>
</evidence>
<reference evidence="13 14" key="1">
    <citation type="submission" date="2019-07" db="EMBL/GenBank/DDBJ databases">
        <title>Whole genome shotgun sequence of Halolactibacillus halophilus NBRC 100868.</title>
        <authorList>
            <person name="Hosoyama A."/>
            <person name="Uohara A."/>
            <person name="Ohji S."/>
            <person name="Ichikawa N."/>
        </authorList>
    </citation>
    <scope>NUCLEOTIDE SEQUENCE [LARGE SCALE GENOMIC DNA]</scope>
    <source>
        <strain evidence="13 14">NBRC 100868</strain>
    </source>
</reference>
<keyword evidence="6" id="KW-0227">DNA damage</keyword>
<dbReference type="PROSITE" id="PS00893">
    <property type="entry name" value="NUDIX_BOX"/>
    <property type="match status" value="1"/>
</dbReference>
<comment type="caution">
    <text evidence="13">The sequence shown here is derived from an EMBL/GenBank/DDBJ whole genome shotgun (WGS) entry which is preliminary data.</text>
</comment>
<evidence type="ECO:0000256" key="8">
    <source>
        <dbReference type="ARBA" id="ARBA00022842"/>
    </source>
</evidence>
<dbReference type="RefSeq" id="WP_373863182.1">
    <property type="nucleotide sequence ID" value="NZ_BJWI01000040.1"/>
</dbReference>
<dbReference type="PANTHER" id="PTHR47707:SF1">
    <property type="entry name" value="NUDIX HYDROLASE FAMILY PROTEIN"/>
    <property type="match status" value="1"/>
</dbReference>
<evidence type="ECO:0000259" key="12">
    <source>
        <dbReference type="PROSITE" id="PS51462"/>
    </source>
</evidence>
<evidence type="ECO:0000256" key="1">
    <source>
        <dbReference type="ARBA" id="ARBA00001946"/>
    </source>
</evidence>
<evidence type="ECO:0000256" key="9">
    <source>
        <dbReference type="ARBA" id="ARBA00023204"/>
    </source>
</evidence>
<keyword evidence="4" id="KW-0235">DNA replication</keyword>
<dbReference type="GO" id="GO:0016787">
    <property type="term" value="F:hydrolase activity"/>
    <property type="evidence" value="ECO:0007669"/>
    <property type="project" value="UniProtKB-KW"/>
</dbReference>
<evidence type="ECO:0000256" key="2">
    <source>
        <dbReference type="ARBA" id="ARBA00005582"/>
    </source>
</evidence>
<keyword evidence="9" id="KW-0234">DNA repair</keyword>
<evidence type="ECO:0000256" key="6">
    <source>
        <dbReference type="ARBA" id="ARBA00022763"/>
    </source>
</evidence>
<dbReference type="Pfam" id="PF14815">
    <property type="entry name" value="NUDIX_4"/>
    <property type="match status" value="1"/>
</dbReference>
<dbReference type="PROSITE" id="PS51462">
    <property type="entry name" value="NUDIX"/>
    <property type="match status" value="1"/>
</dbReference>
<feature type="domain" description="Nudix hydrolase" evidence="12">
    <location>
        <begin position="4"/>
        <end position="131"/>
    </location>
</feature>
<comment type="similarity">
    <text evidence="2">Belongs to the Nudix hydrolase family.</text>
</comment>
<dbReference type="InterPro" id="IPR015797">
    <property type="entry name" value="NUDIX_hydrolase-like_dom_sf"/>
</dbReference>
<evidence type="ECO:0000256" key="5">
    <source>
        <dbReference type="ARBA" id="ARBA00022723"/>
    </source>
</evidence>
<keyword evidence="3" id="KW-0515">Mutator protein</keyword>
<dbReference type="InterPro" id="IPR029119">
    <property type="entry name" value="MutY_C"/>
</dbReference>
<dbReference type="Gene3D" id="3.90.79.10">
    <property type="entry name" value="Nucleoside Triphosphate Pyrophosphohydrolase"/>
    <property type="match status" value="1"/>
</dbReference>
<dbReference type="EMBL" id="BJWI01000040">
    <property type="protein sequence ID" value="GEM02483.1"/>
    <property type="molecule type" value="Genomic_DNA"/>
</dbReference>
<evidence type="ECO:0000256" key="11">
    <source>
        <dbReference type="ARBA" id="ARBA00038905"/>
    </source>
</evidence>
<sequence>MMKKKLRVVAAIIENNEQEIFCALRSQQMSLPNLWEFPGGKVEQNEDIFVALEREIKEEFNCRIVTDDVIFAKTTHDYDSFIIDLIAIKATLIDKEPVLTEHAQYIWLKRDNLLSLNWAPADIPIVEKLRTEKNRH</sequence>
<organism evidence="13 14">
    <name type="scientific">Halolactibacillus halophilus</name>
    <dbReference type="NCBI Taxonomy" id="306540"/>
    <lineage>
        <taxon>Bacteria</taxon>
        <taxon>Bacillati</taxon>
        <taxon>Bacillota</taxon>
        <taxon>Bacilli</taxon>
        <taxon>Bacillales</taxon>
        <taxon>Bacillaceae</taxon>
        <taxon>Halolactibacillus</taxon>
    </lineage>
</organism>
<dbReference type="SUPFAM" id="SSF55811">
    <property type="entry name" value="Nudix"/>
    <property type="match status" value="1"/>
</dbReference>